<dbReference type="EMBL" id="AP024590">
    <property type="protein sequence ID" value="BCU55177.1"/>
    <property type="molecule type" value="Genomic_DNA"/>
</dbReference>
<sequence>MGHHTYGKLPQKVWMILSVSITRRDFLSICIGATALAGVGGYLHYTGAFLPSISLWGHSFFGNNQTFSSKLIAETGCKVFNFGLSGATSESIALRNGAYHKSYASVNGLLTPAEKNNLTPNEPGPLRLWGNASADWFHLPCELAGQSGVLDWDGKNVAFTPDGKSGAVHLNEPVPLNVYPMTTVQTDNVPEKYNYPEHPGSIYILWLGRNNSTQPDEIMRDAKAIVSRMNKGNKRFVILPEFPADYEPTGTKGAEEIALINRLYKEVYPENYCEIDGVDLLQNFINHHNPNSEKDLADVKAGLTPSSLRLDNLHPSITRKEGALYAGTEVNAEFVARFLKQKGWV</sequence>
<dbReference type="RefSeq" id="WP_088218907.1">
    <property type="nucleotide sequence ID" value="NZ_AP024590.1"/>
</dbReference>
<name>A0AA86IVC7_9ENTR</name>
<evidence type="ECO:0000313" key="2">
    <source>
        <dbReference type="EMBL" id="BCU55177.1"/>
    </source>
</evidence>
<reference evidence="2" key="1">
    <citation type="submission" date="2021-04" db="EMBL/GenBank/DDBJ databases">
        <title>Difference and commonality of drug resistance evolution in various bacteria. and drug sensitivity profiles.</title>
        <authorList>
            <person name="Maeda T."/>
            <person name="Shibai A."/>
            <person name="Kawada K."/>
            <person name="Kotani H."/>
            <person name="Tarusawa Y."/>
            <person name="Tanabe K."/>
            <person name="Furusawa C."/>
        </authorList>
    </citation>
    <scope>NUCLEOTIDE SEQUENCE</scope>
    <source>
        <strain evidence="2">JCM 8580</strain>
    </source>
</reference>
<protein>
    <submittedName>
        <fullName evidence="2">Uncharacterized protein</fullName>
    </submittedName>
</protein>
<dbReference type="SUPFAM" id="SSF52266">
    <property type="entry name" value="SGNH hydrolase"/>
    <property type="match status" value="1"/>
</dbReference>
<accession>A0AA86IVC7</accession>
<dbReference type="AlphaFoldDB" id="A0AA86IVC7"/>
<evidence type="ECO:0000313" key="3">
    <source>
        <dbReference type="Proteomes" id="UP000682928"/>
    </source>
</evidence>
<keyword evidence="1" id="KW-0472">Membrane</keyword>
<keyword evidence="1" id="KW-1133">Transmembrane helix</keyword>
<organism evidence="2 3">
    <name type="scientific">Enterobacter kobei</name>
    <dbReference type="NCBI Taxonomy" id="208224"/>
    <lineage>
        <taxon>Bacteria</taxon>
        <taxon>Pseudomonadati</taxon>
        <taxon>Pseudomonadota</taxon>
        <taxon>Gammaproteobacteria</taxon>
        <taxon>Enterobacterales</taxon>
        <taxon>Enterobacteriaceae</taxon>
        <taxon>Enterobacter</taxon>
        <taxon>Enterobacter cloacae complex</taxon>
    </lineage>
</organism>
<feature type="transmembrane region" description="Helical" evidence="1">
    <location>
        <begin position="26"/>
        <end position="45"/>
    </location>
</feature>
<gene>
    <name evidence="2" type="ORF">ENKO_17710</name>
</gene>
<keyword evidence="1" id="KW-0812">Transmembrane</keyword>
<evidence type="ECO:0000256" key="1">
    <source>
        <dbReference type="SAM" id="Phobius"/>
    </source>
</evidence>
<proteinExistence type="predicted"/>
<dbReference type="Proteomes" id="UP000682928">
    <property type="component" value="Chromosome"/>
</dbReference>